<comment type="caution">
    <text evidence="2">The sequence shown here is derived from an EMBL/GenBank/DDBJ whole genome shotgun (WGS) entry which is preliminary data.</text>
</comment>
<evidence type="ECO:0000256" key="1">
    <source>
        <dbReference type="SAM" id="MobiDB-lite"/>
    </source>
</evidence>
<dbReference type="AlphaFoldDB" id="A0A9J6RHP3"/>
<protein>
    <submittedName>
        <fullName evidence="2">Uncharacterized protein</fullName>
    </submittedName>
</protein>
<proteinExistence type="predicted"/>
<gene>
    <name evidence="2" type="ORF">O0V09_01515</name>
</gene>
<dbReference type="Proteomes" id="UP001069090">
    <property type="component" value="Unassembled WGS sequence"/>
</dbReference>
<sequence length="228" mass="23908">MSSLDGLGKATLNSNTASSNSSASNSNSPAAAVDTVAKAASAALSDVAAAGEEQTETVQISSRAQKIQKLNEEFFAEGPRAIKITKALIERLAEYGLISQQEAESLGAGVLNKDQDESSAVAQLSNFIDSYAASLEQQGAEQGIIDSLRQAQTVLDHFNMPTASSRNIEIAQVLEQLQSHMDEVGATLPQKDQQSFSQLLLALGVANVLTPGVNSTAQIDKYLAVAVL</sequence>
<accession>A0A9J6RHP3</accession>
<feature type="compositionally biased region" description="Low complexity" evidence="1">
    <location>
        <begin position="13"/>
        <end position="31"/>
    </location>
</feature>
<name>A0A9J6RHP3_9GAMM</name>
<reference evidence="2 3" key="1">
    <citation type="submission" date="2022-12" db="EMBL/GenBank/DDBJ databases">
        <title>Dasania phycosphaerae sp. nov., isolated from particulate material of the south coast of Korea.</title>
        <authorList>
            <person name="Jiang Y."/>
        </authorList>
    </citation>
    <scope>NUCLEOTIDE SEQUENCE [LARGE SCALE GENOMIC DNA]</scope>
    <source>
        <strain evidence="2 3">GY-19</strain>
    </source>
</reference>
<keyword evidence="3" id="KW-1185">Reference proteome</keyword>
<dbReference type="RefSeq" id="WP_258330005.1">
    <property type="nucleotide sequence ID" value="NZ_JAPTGG010000001.1"/>
</dbReference>
<organism evidence="2 3">
    <name type="scientific">Dasania phycosphaerae</name>
    <dbReference type="NCBI Taxonomy" id="2950436"/>
    <lineage>
        <taxon>Bacteria</taxon>
        <taxon>Pseudomonadati</taxon>
        <taxon>Pseudomonadota</taxon>
        <taxon>Gammaproteobacteria</taxon>
        <taxon>Cellvibrionales</taxon>
        <taxon>Spongiibacteraceae</taxon>
        <taxon>Dasania</taxon>
    </lineage>
</organism>
<feature type="region of interest" description="Disordered" evidence="1">
    <location>
        <begin position="1"/>
        <end position="31"/>
    </location>
</feature>
<dbReference type="EMBL" id="JAPTGG010000001">
    <property type="protein sequence ID" value="MCZ0863857.1"/>
    <property type="molecule type" value="Genomic_DNA"/>
</dbReference>
<evidence type="ECO:0000313" key="2">
    <source>
        <dbReference type="EMBL" id="MCZ0863857.1"/>
    </source>
</evidence>
<evidence type="ECO:0000313" key="3">
    <source>
        <dbReference type="Proteomes" id="UP001069090"/>
    </source>
</evidence>